<evidence type="ECO:0000256" key="3">
    <source>
        <dbReference type="ARBA" id="ARBA00005466"/>
    </source>
</evidence>
<dbReference type="NCBIfam" id="TIGR01678">
    <property type="entry name" value="FAD_lactone_ox"/>
    <property type="match status" value="1"/>
</dbReference>
<dbReference type="OrthoDB" id="610608at2759"/>
<keyword evidence="6 10" id="KW-0285">Flavoprotein</keyword>
<dbReference type="GO" id="GO:0071949">
    <property type="term" value="F:FAD binding"/>
    <property type="evidence" value="ECO:0007669"/>
    <property type="project" value="UniProtKB-UniRule"/>
</dbReference>
<dbReference type="PANTHER" id="PTHR43762">
    <property type="entry name" value="L-GULONOLACTONE OXIDASE"/>
    <property type="match status" value="1"/>
</dbReference>
<accession>A0A4T0X0R7</accession>
<evidence type="ECO:0000256" key="10">
    <source>
        <dbReference type="RuleBase" id="RU367158"/>
    </source>
</evidence>
<dbReference type="STRING" id="52247.A0A4T0X0R7"/>
<dbReference type="PROSITE" id="PS00862">
    <property type="entry name" value="OX2_COVAL_FAD"/>
    <property type="match status" value="1"/>
</dbReference>
<feature type="domain" description="FAD-binding PCMH-type" evidence="11">
    <location>
        <begin position="574"/>
        <end position="752"/>
    </location>
</feature>
<evidence type="ECO:0000256" key="4">
    <source>
        <dbReference type="ARBA" id="ARBA00013136"/>
    </source>
</evidence>
<dbReference type="InterPro" id="IPR016024">
    <property type="entry name" value="ARM-type_fold"/>
</dbReference>
<dbReference type="InterPro" id="IPR030654">
    <property type="entry name" value="Sugar_lactone_oxidase"/>
</dbReference>
<comment type="catalytic activity">
    <reaction evidence="10">
        <text>D-arabinono-1,4-lactone + O2 = dehydro-D-arabinono-1,4-lactone + H2O2 + H(+)</text>
        <dbReference type="Rhea" id="RHEA:23756"/>
        <dbReference type="ChEBI" id="CHEBI:15378"/>
        <dbReference type="ChEBI" id="CHEBI:15379"/>
        <dbReference type="ChEBI" id="CHEBI:16240"/>
        <dbReference type="ChEBI" id="CHEBI:16292"/>
        <dbReference type="ChEBI" id="CHEBI:58277"/>
        <dbReference type="EC" id="1.1.3.37"/>
    </reaction>
</comment>
<name>A0A4T0X0R7_9ASCO</name>
<dbReference type="GO" id="GO:0003885">
    <property type="term" value="F:D-arabinono-1,4-lactone oxidase activity"/>
    <property type="evidence" value="ECO:0007669"/>
    <property type="project" value="UniProtKB-UniRule"/>
</dbReference>
<dbReference type="Gene3D" id="3.30.465.10">
    <property type="match status" value="1"/>
</dbReference>
<dbReference type="InterPro" id="IPR016167">
    <property type="entry name" value="FAD-bd_PCMH_sub1"/>
</dbReference>
<evidence type="ECO:0000256" key="2">
    <source>
        <dbReference type="ARBA" id="ARBA00005083"/>
    </source>
</evidence>
<proteinExistence type="inferred from homology"/>
<evidence type="ECO:0000256" key="1">
    <source>
        <dbReference type="ARBA" id="ARBA00001974"/>
    </source>
</evidence>
<dbReference type="SUPFAM" id="SSF56176">
    <property type="entry name" value="FAD-binding/transporter-associated domain-like"/>
    <property type="match status" value="1"/>
</dbReference>
<evidence type="ECO:0000256" key="5">
    <source>
        <dbReference type="ARBA" id="ARBA00016426"/>
    </source>
</evidence>
<keyword evidence="10" id="KW-0496">Mitochondrion</keyword>
<comment type="pathway">
    <text evidence="2 10">Cofactor biosynthesis; D-erythroascorbate biosynthesis; dehydro-D-arabinono-1,4-lactone from D-arabinose: step 2/2.</text>
</comment>
<dbReference type="PROSITE" id="PS51526">
    <property type="entry name" value="RFX_DBD"/>
    <property type="match status" value="1"/>
</dbReference>
<comment type="similarity">
    <text evidence="3 10">Belongs to the oxygen-dependent FAD-linked oxidoreductase family.</text>
</comment>
<dbReference type="GO" id="GO:0003677">
    <property type="term" value="F:DNA binding"/>
    <property type="evidence" value="ECO:0007669"/>
    <property type="project" value="InterPro"/>
</dbReference>
<dbReference type="Gene3D" id="3.30.70.2520">
    <property type="match status" value="1"/>
</dbReference>
<organism evidence="13 14">
    <name type="scientific">Pichia inconspicua</name>
    <dbReference type="NCBI Taxonomy" id="52247"/>
    <lineage>
        <taxon>Eukaryota</taxon>
        <taxon>Fungi</taxon>
        <taxon>Dikarya</taxon>
        <taxon>Ascomycota</taxon>
        <taxon>Saccharomycotina</taxon>
        <taxon>Pichiomycetes</taxon>
        <taxon>Pichiales</taxon>
        <taxon>Pichiaceae</taxon>
        <taxon>Pichia</taxon>
    </lineage>
</organism>
<gene>
    <name evidence="13" type="ORF">CANINC_002584</name>
</gene>
<dbReference type="InterPro" id="IPR007173">
    <property type="entry name" value="ALO_C"/>
</dbReference>
<dbReference type="InterPro" id="IPR016169">
    <property type="entry name" value="FAD-bd_PCMH_sub2"/>
</dbReference>
<evidence type="ECO:0000313" key="14">
    <source>
        <dbReference type="Proteomes" id="UP000307173"/>
    </source>
</evidence>
<keyword evidence="14" id="KW-1185">Reference proteome</keyword>
<dbReference type="InterPro" id="IPR006093">
    <property type="entry name" value="Oxy_OxRdtase_FAD_BS"/>
</dbReference>
<evidence type="ECO:0000256" key="8">
    <source>
        <dbReference type="ARBA" id="ARBA00023002"/>
    </source>
</evidence>
<keyword evidence="8 10" id="KW-0560">Oxidoreductase</keyword>
<dbReference type="PROSITE" id="PS51387">
    <property type="entry name" value="FAD_PCMH"/>
    <property type="match status" value="1"/>
</dbReference>
<dbReference type="GO" id="GO:0006355">
    <property type="term" value="P:regulation of DNA-templated transcription"/>
    <property type="evidence" value="ECO:0007669"/>
    <property type="project" value="InterPro"/>
</dbReference>
<keyword evidence="7 10" id="KW-0274">FAD</keyword>
<evidence type="ECO:0000259" key="11">
    <source>
        <dbReference type="PROSITE" id="PS51387"/>
    </source>
</evidence>
<dbReference type="Pfam" id="PF01565">
    <property type="entry name" value="FAD_binding_4"/>
    <property type="match status" value="1"/>
</dbReference>
<dbReference type="InterPro" id="IPR006094">
    <property type="entry name" value="Oxid_FAD_bind_N"/>
</dbReference>
<evidence type="ECO:0000256" key="6">
    <source>
        <dbReference type="ARBA" id="ARBA00022630"/>
    </source>
</evidence>
<dbReference type="Gene3D" id="3.30.43.10">
    <property type="entry name" value="Uridine Diphospho-n-acetylenolpyruvylglucosamine Reductase, domain 2"/>
    <property type="match status" value="1"/>
</dbReference>
<dbReference type="InterPro" id="IPR016166">
    <property type="entry name" value="FAD-bd_PCMH"/>
</dbReference>
<comment type="cofactor">
    <cofactor evidence="1 10">
        <name>FAD</name>
        <dbReference type="ChEBI" id="CHEBI:57692"/>
    </cofactor>
</comment>
<evidence type="ECO:0000259" key="12">
    <source>
        <dbReference type="PROSITE" id="PS51526"/>
    </source>
</evidence>
<protein>
    <recommendedName>
        <fullName evidence="5 10">D-arabinono-1,4-lactone oxidase</fullName>
        <shortName evidence="10">ALO</shortName>
        <ecNumber evidence="4 10">1.1.3.37</ecNumber>
    </recommendedName>
    <alternativeName>
        <fullName evidence="9 10">L-galactono-gamma-lactone oxidase</fullName>
    </alternativeName>
</protein>
<dbReference type="Pfam" id="PF04030">
    <property type="entry name" value="ALO"/>
    <property type="match status" value="1"/>
</dbReference>
<dbReference type="SUPFAM" id="SSF48371">
    <property type="entry name" value="ARM repeat"/>
    <property type="match status" value="1"/>
</dbReference>
<dbReference type="GO" id="GO:0031966">
    <property type="term" value="C:mitochondrial membrane"/>
    <property type="evidence" value="ECO:0007669"/>
    <property type="project" value="UniProtKB-SubCell"/>
</dbReference>
<dbReference type="Proteomes" id="UP000307173">
    <property type="component" value="Unassembled WGS sequence"/>
</dbReference>
<dbReference type="EMBL" id="SELW01000408">
    <property type="protein sequence ID" value="TID28271.1"/>
    <property type="molecule type" value="Genomic_DNA"/>
</dbReference>
<dbReference type="InterPro" id="IPR036318">
    <property type="entry name" value="FAD-bd_PCMH-like_sf"/>
</dbReference>
<evidence type="ECO:0000313" key="13">
    <source>
        <dbReference type="EMBL" id="TID28271.1"/>
    </source>
</evidence>
<dbReference type="PANTHER" id="PTHR43762:SF1">
    <property type="entry name" value="D-ARABINONO-1,4-LACTONE OXIDASE"/>
    <property type="match status" value="1"/>
</dbReference>
<dbReference type="InterPro" id="IPR010031">
    <property type="entry name" value="FAD_lactone_oxidase-like"/>
</dbReference>
<sequence>MPLLPVVKVIMENLQKVENNIRMFPVDPVPTTTQESLFIEHNKVLRNEHQFTYQNVNGLNHPGINQLERIKMSFESGLLDEVKYVLNLLIVLSNNNPSKINLKTDYTFLIDYLLKYLNEEKIEIDTKIDCLLIIRNLIQDVDNCQILSFNLQLRETILSFLNIYNNSIEHLNFFENDQFKELIKYALDVIENVSSYLSPVSKDDLIFNKLIEIFKINNDKNTSVTILRSISRYLYGSNSTKDASVLIDDEFINKTLGFLLLAINNNSIDDEIILTSLDFFIQYLSIKEENLSKLIDDKSRKLILEKILPILMIYKQNYKTEFNTQNLNYLRLYKRVLETNDFNTVILNIQDYPATFRELNSLKEPQRATAWLRCCFKPNKIGSITQIELWRAYEQQFDKKNLLPAVEFIKNVQYAFPQSKAKVIQLPNNEGRKFVIEGIEPRIEIVSLEKGKNDALVNYNNELTNASSQFYKPNLGRTEQVEIEKFNYGFNDYLKLNDINVSTCLLIKEILKYPDGVAMLTKYKFQFVENCIYVPDLLNHIYDDIIDCKMSFNLPASLAKIRVPRIHHTWANTYQCYPQHYFQPSTKEEIRELVVNARKLNKKIMVVGSGHSPSDLTMIANPVNEWLVNLDRFNKFLSEKPSKDGLYTDVTAEAGMRVYQLNELLEQKGLALQSLGSISEQSLAGIISTGTHGSSQYHGLVSSQIVNLKLINGLGEEVNCNSKENPEIFKAACLSLGKIGLITEVTIRAVPKFQLRSVQEVINIDTLIEKFDSIWTSDEFIRVWWFPYTKKCILWRASKSDEPISEPRQSWYGTTLGRLFYESLLYVCVKFFPRFTPYVESFVFSRQYGLVETFNKNGDVAVQKSVDGLNMDCLFHQYVDEWACPLTNGPDVIRLLSQSIEEGRKNKEYFVHSPIEIRCSNTTLPPHNEDEQDLSGRKPIDKGPIFGNTLRPFLDNTPKLNYLPIEQVTNSQLTLYINATIYRPFDYPTDYKKWFHIFEEIMNAADGKPHWAKNFDDSICTKEQMEKWFGEDLNSWRKVRKETDPDGVFLSGAQWLKRNGLVEPEYLEDSKNESTVE</sequence>
<dbReference type="AlphaFoldDB" id="A0A4T0X0R7"/>
<evidence type="ECO:0000256" key="9">
    <source>
        <dbReference type="ARBA" id="ARBA00033418"/>
    </source>
</evidence>
<comment type="subcellular location">
    <subcellularLocation>
        <location evidence="10">Mitochondrion membrane</location>
    </subcellularLocation>
</comment>
<comment type="caution">
    <text evidence="13">The sequence shown here is derived from an EMBL/GenBank/DDBJ whole genome shotgun (WGS) entry which is preliminary data.</text>
</comment>
<dbReference type="UniPathway" id="UPA00771">
    <property type="reaction ID" value="UER00766"/>
</dbReference>
<feature type="domain" description="RFX-type winged-helix" evidence="12">
    <location>
        <begin position="368"/>
        <end position="443"/>
    </location>
</feature>
<dbReference type="EC" id="1.1.3.37" evidence="4 10"/>
<evidence type="ECO:0000256" key="7">
    <source>
        <dbReference type="ARBA" id="ARBA00022827"/>
    </source>
</evidence>
<dbReference type="InterPro" id="IPR003150">
    <property type="entry name" value="DNA-bd_RFX"/>
</dbReference>
<reference evidence="13 14" key="1">
    <citation type="journal article" date="2019" name="Front. Genet.">
        <title>Whole-Genome Sequencing of the Opportunistic Yeast Pathogen Candida inconspicua Uncovers Its Hybrid Origin.</title>
        <authorList>
            <person name="Mixao V."/>
            <person name="Hansen A.P."/>
            <person name="Saus E."/>
            <person name="Boekhout T."/>
            <person name="Lass-Florl C."/>
            <person name="Gabaldon T."/>
        </authorList>
    </citation>
    <scope>NUCLEOTIDE SEQUENCE [LARGE SCALE GENOMIC DNA]</scope>
    <source>
        <strain evidence="13 14">CBS 180</strain>
    </source>
</reference>